<dbReference type="InterPro" id="IPR036679">
    <property type="entry name" value="FlgN-like_sf"/>
</dbReference>
<organism evidence="3 4">
    <name type="scientific">Orlajensenia leifsoniae</name>
    <dbReference type="NCBI Taxonomy" id="2561933"/>
    <lineage>
        <taxon>Bacteria</taxon>
        <taxon>Bacillati</taxon>
        <taxon>Actinomycetota</taxon>
        <taxon>Actinomycetes</taxon>
        <taxon>Micrococcales</taxon>
        <taxon>Microbacteriaceae</taxon>
        <taxon>Orlajensenia</taxon>
    </lineage>
</organism>
<reference evidence="3 4" key="1">
    <citation type="journal article" date="2018" name="J. Microbiol.">
        <title>Leifsonia flava sp. nov., a novel actinobacterium isolated from the rhizosphere of Aquilegia viridiflora.</title>
        <authorList>
            <person name="Cai Y."/>
            <person name="Tao W.Z."/>
            <person name="Ma Y.J."/>
            <person name="Cheng J."/>
            <person name="Zhang M.Y."/>
            <person name="Zhang Y.X."/>
        </authorList>
    </citation>
    <scope>NUCLEOTIDE SEQUENCE [LARGE SCALE GENOMIC DNA]</scope>
    <source>
        <strain evidence="3 4">SYP-B2174</strain>
    </source>
</reference>
<gene>
    <name evidence="3" type="ORF">E4M00_04695</name>
</gene>
<keyword evidence="3" id="KW-0966">Cell projection</keyword>
<dbReference type="InterPro" id="IPR007809">
    <property type="entry name" value="FlgN-like"/>
</dbReference>
<evidence type="ECO:0000313" key="4">
    <source>
        <dbReference type="Proteomes" id="UP000298127"/>
    </source>
</evidence>
<dbReference type="GO" id="GO:0044780">
    <property type="term" value="P:bacterial-type flagellum assembly"/>
    <property type="evidence" value="ECO:0007669"/>
    <property type="project" value="InterPro"/>
</dbReference>
<keyword evidence="1" id="KW-1005">Bacterial flagellum biogenesis</keyword>
<feature type="region of interest" description="Disordered" evidence="2">
    <location>
        <begin position="134"/>
        <end position="161"/>
    </location>
</feature>
<name>A0A4Y9R523_9MICO</name>
<evidence type="ECO:0000313" key="3">
    <source>
        <dbReference type="EMBL" id="TFV98813.1"/>
    </source>
</evidence>
<dbReference type="Pfam" id="PF05130">
    <property type="entry name" value="FlgN"/>
    <property type="match status" value="1"/>
</dbReference>
<dbReference type="Gene3D" id="1.20.58.300">
    <property type="entry name" value="FlgN-like"/>
    <property type="match status" value="1"/>
</dbReference>
<keyword evidence="4" id="KW-1185">Reference proteome</keyword>
<dbReference type="SUPFAM" id="SSF140566">
    <property type="entry name" value="FlgN-like"/>
    <property type="match status" value="1"/>
</dbReference>
<protein>
    <submittedName>
        <fullName evidence="3">Flagellar protein FlgN</fullName>
    </submittedName>
</protein>
<dbReference type="AlphaFoldDB" id="A0A4Y9R523"/>
<comment type="caution">
    <text evidence="3">The sequence shown here is derived from an EMBL/GenBank/DDBJ whole genome shotgun (WGS) entry which is preliminary data.</text>
</comment>
<accession>A0A4Y9R523</accession>
<keyword evidence="3" id="KW-0969">Cilium</keyword>
<dbReference type="RefSeq" id="WP_135119347.1">
    <property type="nucleotide sequence ID" value="NZ_SPQZ01000002.1"/>
</dbReference>
<evidence type="ECO:0000256" key="1">
    <source>
        <dbReference type="ARBA" id="ARBA00022795"/>
    </source>
</evidence>
<dbReference type="Proteomes" id="UP000298127">
    <property type="component" value="Unassembled WGS sequence"/>
</dbReference>
<evidence type="ECO:0000256" key="2">
    <source>
        <dbReference type="SAM" id="MobiDB-lite"/>
    </source>
</evidence>
<keyword evidence="3" id="KW-0282">Flagellum</keyword>
<dbReference type="EMBL" id="SPQZ01000002">
    <property type="protein sequence ID" value="TFV98813.1"/>
    <property type="molecule type" value="Genomic_DNA"/>
</dbReference>
<sequence>MGATELSAVLWHERELLELLLFKLEEQQLLLTAGKTRWIPFATREIEQVAERLRESGLGRSVELDAITAEWGVDAELPLRELADAAPDGPWGDILRDHLQAMLELTAQITAVRDVNDALLRSALRSTQEVAAGIDGDSGTYDASGTTGAPARGARIIDREL</sequence>
<proteinExistence type="predicted"/>